<proteinExistence type="predicted"/>
<accession>A0A1G6RFM8</accession>
<dbReference type="STRING" id="1640674.SAMN05216323_10748"/>
<feature type="domain" description="PPi-type phosphoenolpyruvate carboxykinase lobe 2" evidence="1">
    <location>
        <begin position="520"/>
        <end position="627"/>
    </location>
</feature>
<dbReference type="InterPro" id="IPR058710">
    <property type="entry name" value="PEPCK_lobe_2"/>
</dbReference>
<name>A0A1G6RFM8_9BACT</name>
<evidence type="ECO:0000313" key="2">
    <source>
        <dbReference type="EMBL" id="SDD03470.1"/>
    </source>
</evidence>
<evidence type="ECO:0000313" key="3">
    <source>
        <dbReference type="Proteomes" id="UP000199452"/>
    </source>
</evidence>
<evidence type="ECO:0000259" key="1">
    <source>
        <dbReference type="Pfam" id="PF26300"/>
    </source>
</evidence>
<protein>
    <recommendedName>
        <fullName evidence="1">PPi-type phosphoenolpyruvate carboxykinase lobe 2 domain-containing protein</fullName>
    </recommendedName>
</protein>
<dbReference type="EMBL" id="FMYP01000074">
    <property type="protein sequence ID" value="SDD03470.1"/>
    <property type="molecule type" value="Genomic_DNA"/>
</dbReference>
<reference evidence="2 3" key="1">
    <citation type="submission" date="2016-09" db="EMBL/GenBank/DDBJ databases">
        <authorList>
            <person name="Capua I."/>
            <person name="De Benedictis P."/>
            <person name="Joannis T."/>
            <person name="Lombin L.H."/>
            <person name="Cattoli G."/>
        </authorList>
    </citation>
    <scope>NUCLEOTIDE SEQUENCE [LARGE SCALE GENOMIC DNA]</scope>
    <source>
        <strain evidence="2 3">A7P-90m</strain>
    </source>
</reference>
<gene>
    <name evidence="2" type="ORF">SAMN05216323_10748</name>
</gene>
<sequence>MSTNNYSNQVVTEKKRKDIIRYINMKLASMGQPIYEGESNDLQEGMTEQEFVNLAESLLNNYKEKMRLLSMEIINPADKRIQNFINRYLNDLEYSLPLRIPFDSFVLDKAGIGREVSLPPNSNKFENKLIKSYRIAQGVLHNPLHDRRTTKDSFHIVKGGLPVPPDKKEVPKLAFAHMLHSALTPPEEYMILPFTSAQKNKAHLWTSLLLRPTVSPEVPGFMPRKTMEIRFFAPASLVSNLDFVESIFGNAGDPYLFKNDSGLDIEHWSGHTGCVILAPQLLELKKSEIGLPNWEDATERQRKDGMCWKDKNELYNEGVAFKVTCRDESGVVITLIADNYFGYSKKEVKTQISYAANMLGLSEEEHAGGTLAFSRRNVGNRFSASELIKNFEGKFSFEEVKKQFAHMMDILPENYGVDKLHSNVIYLPENAEFTLNDSRISWDYKGKKTGIKLLRNHFYVLPSGQKVHMEKHPFAPNWYLVLTFAEGSFLHKPSTVSGGGKSEISKSLLNAINYGTFYIDNKETDFAKVDEIIAYDYSHRWKNSSDKKEVNRTILGPDRTLGSVIKLLTPYDGYTDEYNTFIKSIPDQVKALLFLIKKVSQNQVIGTDWRSLFSIDTVNGRMGHSLMHDNRKINTSYLRVGFAQDKSWYMHSLRPDFIAAAKVQMEDDISATITVPANLLEYLHPDQKNLSVKLVENCEKLFFQRPDEAIHRGYDKQAEEDLSQQNNFTTNYEPLSPDDGKEIIEDAIHFDKYTDPIKTLIIRGAADKNGNFFITPSHLRKLDNNTRSGNPRYLQTNPDFSNPVDGYLAKVGIRLFRKIPLDKPVNFPVTNILAGRKNNPADIKAGLRSLSVYNPIHYQEYPELFMDFICSLTGKSPSTTGAGSEGALTKGPFNMLVATTDLNNALLSYILTGYDGFSTSAGYVGPKNRFDHDISILIPELWCRMDSEEKKPTRLIREGLLEKVDDFEFKGQKVLASRLGYRITRSFIFKHLGRIFEEPMGVFSDEVLRPELQDMEEFVDGVNNIVEAQQKSAMMYIEDGSVESAIPPLQVLIHVMAHGDFKGMELSNPELRKMFTREYVVASDWYKERLSLKQQRDTKHWQAQIDYITAFKDKKVNQSIIEELRIDEKLVFAQKELTHVKSDSYLKHLEGTIGLDNIFKRKM</sequence>
<dbReference type="OrthoDB" id="366044at2"/>
<dbReference type="RefSeq" id="WP_092440439.1">
    <property type="nucleotide sequence ID" value="NZ_FMYP01000074.1"/>
</dbReference>
<organism evidence="2 3">
    <name type="scientific">Williamwhitmania taraxaci</name>
    <dbReference type="NCBI Taxonomy" id="1640674"/>
    <lineage>
        <taxon>Bacteria</taxon>
        <taxon>Pseudomonadati</taxon>
        <taxon>Bacteroidota</taxon>
        <taxon>Bacteroidia</taxon>
        <taxon>Bacteroidales</taxon>
        <taxon>Williamwhitmaniaceae</taxon>
        <taxon>Williamwhitmania</taxon>
    </lineage>
</organism>
<dbReference type="Proteomes" id="UP000199452">
    <property type="component" value="Unassembled WGS sequence"/>
</dbReference>
<dbReference type="AlphaFoldDB" id="A0A1G6RFM8"/>
<dbReference type="Pfam" id="PF26300">
    <property type="entry name" value="PEPCK_PPi_lobe_2"/>
    <property type="match status" value="1"/>
</dbReference>
<keyword evidence="3" id="KW-1185">Reference proteome</keyword>